<evidence type="ECO:0000313" key="1">
    <source>
        <dbReference type="EMBL" id="VVC40345.1"/>
    </source>
</evidence>
<sequence>MDDSGTSSRSNKDGQKTFFKCNPKAAIKHPFTILVIGKYNWTSLLTEALIDYHENNNFTKIQVHKAISVKSAVSTLPNIYADLVIILLDIMKHDCLIDVESNLLALEPAILCGRTVLVNPRRDLKRKDMEITYANIDSLKKKYNLLIIHANIEDYLSRTFLARRIMVYSYKINKGGLPNLLHFSTTIED</sequence>
<proteinExistence type="predicted"/>
<dbReference type="OrthoDB" id="6599848at2759"/>
<reference evidence="1 2" key="1">
    <citation type="submission" date="2019-08" db="EMBL/GenBank/DDBJ databases">
        <authorList>
            <person name="Alioto T."/>
            <person name="Alioto T."/>
            <person name="Gomez Garrido J."/>
        </authorList>
    </citation>
    <scope>NUCLEOTIDE SEQUENCE [LARGE SCALE GENOMIC DNA]</scope>
</reference>
<dbReference type="InterPro" id="IPR027417">
    <property type="entry name" value="P-loop_NTPase"/>
</dbReference>
<gene>
    <name evidence="1" type="ORF">CINCED_3A000803</name>
</gene>
<accession>A0A5E4N6K8</accession>
<dbReference type="AlphaFoldDB" id="A0A5E4N6K8"/>
<organism evidence="1 2">
    <name type="scientific">Cinara cedri</name>
    <dbReference type="NCBI Taxonomy" id="506608"/>
    <lineage>
        <taxon>Eukaryota</taxon>
        <taxon>Metazoa</taxon>
        <taxon>Ecdysozoa</taxon>
        <taxon>Arthropoda</taxon>
        <taxon>Hexapoda</taxon>
        <taxon>Insecta</taxon>
        <taxon>Pterygota</taxon>
        <taxon>Neoptera</taxon>
        <taxon>Paraneoptera</taxon>
        <taxon>Hemiptera</taxon>
        <taxon>Sternorrhyncha</taxon>
        <taxon>Aphidomorpha</taxon>
        <taxon>Aphidoidea</taxon>
        <taxon>Aphididae</taxon>
        <taxon>Lachninae</taxon>
        <taxon>Cinara</taxon>
    </lineage>
</organism>
<dbReference type="Gene3D" id="3.40.50.300">
    <property type="entry name" value="P-loop containing nucleotide triphosphate hydrolases"/>
    <property type="match status" value="1"/>
</dbReference>
<protein>
    <submittedName>
        <fullName evidence="1">Centromere protein Cenp-M</fullName>
    </submittedName>
</protein>
<name>A0A5E4N6K8_9HEMI</name>
<evidence type="ECO:0000313" key="2">
    <source>
        <dbReference type="Proteomes" id="UP000325440"/>
    </source>
</evidence>
<dbReference type="Proteomes" id="UP000325440">
    <property type="component" value="Unassembled WGS sequence"/>
</dbReference>
<keyword evidence="2" id="KW-1185">Reference proteome</keyword>
<dbReference type="EMBL" id="CABPRJ010001903">
    <property type="protein sequence ID" value="VVC40345.1"/>
    <property type="molecule type" value="Genomic_DNA"/>
</dbReference>